<dbReference type="EMBL" id="JAAIVB010000085">
    <property type="protein sequence ID" value="NEX64729.1"/>
    <property type="molecule type" value="Genomic_DNA"/>
</dbReference>
<evidence type="ECO:0000256" key="4">
    <source>
        <dbReference type="SAM" id="MobiDB-lite"/>
    </source>
</evidence>
<dbReference type="PANTHER" id="PTHR43537:SF5">
    <property type="entry name" value="UXU OPERON TRANSCRIPTIONAL REGULATOR"/>
    <property type="match status" value="1"/>
</dbReference>
<dbReference type="PROSITE" id="PS50949">
    <property type="entry name" value="HTH_GNTR"/>
    <property type="match status" value="1"/>
</dbReference>
<evidence type="ECO:0000256" key="1">
    <source>
        <dbReference type="ARBA" id="ARBA00023015"/>
    </source>
</evidence>
<gene>
    <name evidence="6" type="ORF">G3574_26925</name>
</gene>
<evidence type="ECO:0000313" key="7">
    <source>
        <dbReference type="Proteomes" id="UP000482155"/>
    </source>
</evidence>
<keyword evidence="1" id="KW-0805">Transcription regulation</keyword>
<dbReference type="InterPro" id="IPR008920">
    <property type="entry name" value="TF_FadR/GntR_C"/>
</dbReference>
<accession>A0A6B3SZV5</accession>
<comment type="caution">
    <text evidence="6">The sequence shown here is derived from an EMBL/GenBank/DDBJ whole genome shotgun (WGS) entry which is preliminary data.</text>
</comment>
<keyword evidence="2" id="KW-0238">DNA-binding</keyword>
<dbReference type="SMART" id="SM00345">
    <property type="entry name" value="HTH_GNTR"/>
    <property type="match status" value="1"/>
</dbReference>
<organism evidence="6 7">
    <name type="scientific">Noviherbaspirillum galbum</name>
    <dbReference type="NCBI Taxonomy" id="2709383"/>
    <lineage>
        <taxon>Bacteria</taxon>
        <taxon>Pseudomonadati</taxon>
        <taxon>Pseudomonadota</taxon>
        <taxon>Betaproteobacteria</taxon>
        <taxon>Burkholderiales</taxon>
        <taxon>Oxalobacteraceae</taxon>
        <taxon>Noviherbaspirillum</taxon>
    </lineage>
</organism>
<protein>
    <submittedName>
        <fullName evidence="6">FadR family transcriptional regulator</fullName>
    </submittedName>
</protein>
<proteinExistence type="predicted"/>
<dbReference type="Pfam" id="PF00392">
    <property type="entry name" value="GntR"/>
    <property type="match status" value="1"/>
</dbReference>
<evidence type="ECO:0000256" key="2">
    <source>
        <dbReference type="ARBA" id="ARBA00023125"/>
    </source>
</evidence>
<evidence type="ECO:0000313" key="6">
    <source>
        <dbReference type="EMBL" id="NEX64729.1"/>
    </source>
</evidence>
<feature type="region of interest" description="Disordered" evidence="4">
    <location>
        <begin position="225"/>
        <end position="263"/>
    </location>
</feature>
<dbReference type="Gene3D" id="1.20.120.530">
    <property type="entry name" value="GntR ligand-binding domain-like"/>
    <property type="match status" value="1"/>
</dbReference>
<dbReference type="InterPro" id="IPR036388">
    <property type="entry name" value="WH-like_DNA-bd_sf"/>
</dbReference>
<dbReference type="RefSeq" id="WP_163968662.1">
    <property type="nucleotide sequence ID" value="NZ_JAAIVB010000085.1"/>
</dbReference>
<evidence type="ECO:0000256" key="3">
    <source>
        <dbReference type="ARBA" id="ARBA00023163"/>
    </source>
</evidence>
<sequence length="263" mass="28422">MPIQIVETQRLYRQISEQLRALIRAGEFPAGTRLPAERELSVQLGVSRPSLREALIALEVEGYIEVRMGSGIYVSDPLPAAAGSDLSSEEAPLELIMARSLIEGEIAAQAAKLGKKRDFDAIEEAIDTMEADANAGKKPLDADRLFHVRIAEATGNSALVGVVRRLFDARLGPLFDQLHSHFETSDVWAQAIAEHRAVLKALRTKDPAAARAAMQTHMEIAYKRLTSSLTKAPKNPATKGAKQASGKAAAKPAPARKATARSR</sequence>
<dbReference type="GO" id="GO:0003677">
    <property type="term" value="F:DNA binding"/>
    <property type="evidence" value="ECO:0007669"/>
    <property type="project" value="UniProtKB-KW"/>
</dbReference>
<dbReference type="SUPFAM" id="SSF46785">
    <property type="entry name" value="Winged helix' DNA-binding domain"/>
    <property type="match status" value="1"/>
</dbReference>
<dbReference type="SUPFAM" id="SSF48008">
    <property type="entry name" value="GntR ligand-binding domain-like"/>
    <property type="match status" value="1"/>
</dbReference>
<dbReference type="InterPro" id="IPR036390">
    <property type="entry name" value="WH_DNA-bd_sf"/>
</dbReference>
<dbReference type="AlphaFoldDB" id="A0A6B3SZV5"/>
<dbReference type="InterPro" id="IPR011711">
    <property type="entry name" value="GntR_C"/>
</dbReference>
<reference evidence="6 7" key="1">
    <citation type="submission" date="2020-02" db="EMBL/GenBank/DDBJ databases">
        <authorList>
            <person name="Kim M.K."/>
        </authorList>
    </citation>
    <scope>NUCLEOTIDE SEQUENCE [LARGE SCALE GENOMIC DNA]</scope>
    <source>
        <strain evidence="6 7">17J57-3</strain>
    </source>
</reference>
<feature type="domain" description="HTH gntR-type" evidence="5">
    <location>
        <begin position="9"/>
        <end position="77"/>
    </location>
</feature>
<evidence type="ECO:0000259" key="5">
    <source>
        <dbReference type="PROSITE" id="PS50949"/>
    </source>
</evidence>
<feature type="compositionally biased region" description="Low complexity" evidence="4">
    <location>
        <begin position="237"/>
        <end position="257"/>
    </location>
</feature>
<dbReference type="Pfam" id="PF07729">
    <property type="entry name" value="FCD"/>
    <property type="match status" value="1"/>
</dbReference>
<dbReference type="CDD" id="cd07377">
    <property type="entry name" value="WHTH_GntR"/>
    <property type="match status" value="1"/>
</dbReference>
<dbReference type="SMART" id="SM00895">
    <property type="entry name" value="FCD"/>
    <property type="match status" value="1"/>
</dbReference>
<dbReference type="GO" id="GO:0003700">
    <property type="term" value="F:DNA-binding transcription factor activity"/>
    <property type="evidence" value="ECO:0007669"/>
    <property type="project" value="InterPro"/>
</dbReference>
<dbReference type="Gene3D" id="1.10.10.10">
    <property type="entry name" value="Winged helix-like DNA-binding domain superfamily/Winged helix DNA-binding domain"/>
    <property type="match status" value="1"/>
</dbReference>
<dbReference type="PANTHER" id="PTHR43537">
    <property type="entry name" value="TRANSCRIPTIONAL REGULATOR, GNTR FAMILY"/>
    <property type="match status" value="1"/>
</dbReference>
<keyword evidence="7" id="KW-1185">Reference proteome</keyword>
<dbReference type="Proteomes" id="UP000482155">
    <property type="component" value="Unassembled WGS sequence"/>
</dbReference>
<dbReference type="PRINTS" id="PR00035">
    <property type="entry name" value="HTHGNTR"/>
</dbReference>
<dbReference type="InterPro" id="IPR000524">
    <property type="entry name" value="Tscrpt_reg_HTH_GntR"/>
</dbReference>
<name>A0A6B3SZV5_9BURK</name>
<keyword evidence="3" id="KW-0804">Transcription</keyword>